<protein>
    <submittedName>
        <fullName evidence="2">Uncharacterized protein</fullName>
    </submittedName>
</protein>
<gene>
    <name evidence="2" type="ORF">SOCE26_019380</name>
</gene>
<reference evidence="2 3" key="1">
    <citation type="submission" date="2015-09" db="EMBL/GenBank/DDBJ databases">
        <title>Sorangium comparison.</title>
        <authorList>
            <person name="Zaburannyi N."/>
            <person name="Bunk B."/>
            <person name="Overmann J."/>
            <person name="Mueller R."/>
        </authorList>
    </citation>
    <scope>NUCLEOTIDE SEQUENCE [LARGE SCALE GENOMIC DNA]</scope>
    <source>
        <strain evidence="2 3">So ce26</strain>
    </source>
</reference>
<evidence type="ECO:0000313" key="3">
    <source>
        <dbReference type="Proteomes" id="UP000238348"/>
    </source>
</evidence>
<organism evidence="2 3">
    <name type="scientific">Sorangium cellulosum</name>
    <name type="common">Polyangium cellulosum</name>
    <dbReference type="NCBI Taxonomy" id="56"/>
    <lineage>
        <taxon>Bacteria</taxon>
        <taxon>Pseudomonadati</taxon>
        <taxon>Myxococcota</taxon>
        <taxon>Polyangia</taxon>
        <taxon>Polyangiales</taxon>
        <taxon>Polyangiaceae</taxon>
        <taxon>Sorangium</taxon>
    </lineage>
</organism>
<feature type="transmembrane region" description="Helical" evidence="1">
    <location>
        <begin position="110"/>
        <end position="132"/>
    </location>
</feature>
<keyword evidence="1" id="KW-0472">Membrane</keyword>
<proteinExistence type="predicted"/>
<dbReference type="EMBL" id="CP012673">
    <property type="protein sequence ID" value="AUX40537.1"/>
    <property type="molecule type" value="Genomic_DNA"/>
</dbReference>
<feature type="transmembrane region" description="Helical" evidence="1">
    <location>
        <begin position="20"/>
        <end position="45"/>
    </location>
</feature>
<keyword evidence="1" id="KW-0812">Transmembrane</keyword>
<evidence type="ECO:0000256" key="1">
    <source>
        <dbReference type="SAM" id="Phobius"/>
    </source>
</evidence>
<feature type="transmembrane region" description="Helical" evidence="1">
    <location>
        <begin position="65"/>
        <end position="98"/>
    </location>
</feature>
<keyword evidence="1" id="KW-1133">Transmembrane helix</keyword>
<feature type="transmembrane region" description="Helical" evidence="1">
    <location>
        <begin position="144"/>
        <end position="162"/>
    </location>
</feature>
<dbReference type="AlphaFoldDB" id="A0A2L0EML0"/>
<sequence>MEKATVDRMWLTRTDRIETVIRGATAGSIAGVLFAAFQMVAAVEAGNGALWPWRMAASVVLGREALVASAGVALFAGVLVHLLLSVASGVTAAILYEWSQWSRTHRANPALACFAGAGFGALVWLVNFAVIAQAFVPWMWRPDQGLQLALHLGYGVALGLALRELGRHAMNPPDAARPA</sequence>
<evidence type="ECO:0000313" key="2">
    <source>
        <dbReference type="EMBL" id="AUX40537.1"/>
    </source>
</evidence>
<dbReference type="Proteomes" id="UP000238348">
    <property type="component" value="Chromosome"/>
</dbReference>
<dbReference type="RefSeq" id="WP_104978328.1">
    <property type="nucleotide sequence ID" value="NZ_CP012673.1"/>
</dbReference>
<name>A0A2L0EML0_SORCE</name>
<accession>A0A2L0EML0</accession>